<organism evidence="1 2">
    <name type="scientific">Trichogramma kaykai</name>
    <dbReference type="NCBI Taxonomy" id="54128"/>
    <lineage>
        <taxon>Eukaryota</taxon>
        <taxon>Metazoa</taxon>
        <taxon>Ecdysozoa</taxon>
        <taxon>Arthropoda</taxon>
        <taxon>Hexapoda</taxon>
        <taxon>Insecta</taxon>
        <taxon>Pterygota</taxon>
        <taxon>Neoptera</taxon>
        <taxon>Endopterygota</taxon>
        <taxon>Hymenoptera</taxon>
        <taxon>Apocrita</taxon>
        <taxon>Proctotrupomorpha</taxon>
        <taxon>Chalcidoidea</taxon>
        <taxon>Trichogrammatidae</taxon>
        <taxon>Trichogramma</taxon>
    </lineage>
</organism>
<sequence length="74" mass="8228">MVTPDKRHCGLMDNLTPITTSAFDTINAELCQVSKSVTEYSMKSTMKNEIEPTATEYQGLTVFGDGFWIKSGFN</sequence>
<reference evidence="1 2" key="1">
    <citation type="journal article" date="2024" name="bioRxiv">
        <title>A reference genome for Trichogramma kaykai: A tiny desert-dwelling parasitoid wasp with competing sex-ratio distorters.</title>
        <authorList>
            <person name="Culotta J."/>
            <person name="Lindsey A.R."/>
        </authorList>
    </citation>
    <scope>NUCLEOTIDE SEQUENCE [LARGE SCALE GENOMIC DNA]</scope>
    <source>
        <strain evidence="1 2">KSX58</strain>
    </source>
</reference>
<comment type="caution">
    <text evidence="1">The sequence shown here is derived from an EMBL/GenBank/DDBJ whole genome shotgun (WGS) entry which is preliminary data.</text>
</comment>
<name>A0ABD2WR19_9HYME</name>
<dbReference type="AlphaFoldDB" id="A0ABD2WR19"/>
<proteinExistence type="predicted"/>
<gene>
    <name evidence="1" type="ORF">TKK_010582</name>
</gene>
<keyword evidence="2" id="KW-1185">Reference proteome</keyword>
<dbReference type="Proteomes" id="UP001627154">
    <property type="component" value="Unassembled WGS sequence"/>
</dbReference>
<protein>
    <submittedName>
        <fullName evidence="1">Uncharacterized protein</fullName>
    </submittedName>
</protein>
<evidence type="ECO:0000313" key="2">
    <source>
        <dbReference type="Proteomes" id="UP001627154"/>
    </source>
</evidence>
<evidence type="ECO:0000313" key="1">
    <source>
        <dbReference type="EMBL" id="KAL3395312.1"/>
    </source>
</evidence>
<dbReference type="EMBL" id="JBJJXI010000083">
    <property type="protein sequence ID" value="KAL3395312.1"/>
    <property type="molecule type" value="Genomic_DNA"/>
</dbReference>
<accession>A0ABD2WR19</accession>